<feature type="binding site" evidence="14">
    <location>
        <position position="261"/>
    </location>
    <ligand>
        <name>Zn(2+)</name>
        <dbReference type="ChEBI" id="CHEBI:29105"/>
        <note>catalytic</note>
    </ligand>
</feature>
<evidence type="ECO:0000313" key="20">
    <source>
        <dbReference type="Proteomes" id="UP000024635"/>
    </source>
</evidence>
<comment type="caution">
    <text evidence="13">Lacks conserved residue(s) required for the propagation of feature annotation.</text>
</comment>
<keyword evidence="6 12" id="KW-0732">Signal</keyword>
<dbReference type="OrthoDB" id="5829157at2759"/>
<dbReference type="PROSITE" id="PS51864">
    <property type="entry name" value="ASTACIN"/>
    <property type="match status" value="1"/>
</dbReference>
<feature type="domain" description="CUB" evidence="17">
    <location>
        <begin position="407"/>
        <end position="525"/>
    </location>
</feature>
<keyword evidence="11" id="KW-0325">Glycoprotein</keyword>
<proteinExistence type="predicted"/>
<dbReference type="MEROPS" id="M12.310"/>
<keyword evidence="10" id="KW-1015">Disulfide bond</keyword>
<evidence type="ECO:0000256" key="8">
    <source>
        <dbReference type="ARBA" id="ARBA00022833"/>
    </source>
</evidence>
<dbReference type="AlphaFoldDB" id="A0A016SC60"/>
<dbReference type="GO" id="GO:0005576">
    <property type="term" value="C:extracellular region"/>
    <property type="evidence" value="ECO:0007669"/>
    <property type="project" value="UniProtKB-SubCell"/>
</dbReference>
<dbReference type="InterPro" id="IPR006026">
    <property type="entry name" value="Peptidase_Metallo"/>
</dbReference>
<keyword evidence="5 14" id="KW-0479">Metal-binding</keyword>
<dbReference type="Proteomes" id="UP000024635">
    <property type="component" value="Unassembled WGS sequence"/>
</dbReference>
<dbReference type="InterPro" id="IPR017050">
    <property type="entry name" value="Metallopeptidase_nem"/>
</dbReference>
<evidence type="ECO:0000259" key="17">
    <source>
        <dbReference type="PROSITE" id="PS01180"/>
    </source>
</evidence>
<evidence type="ECO:0000256" key="15">
    <source>
        <dbReference type="RuleBase" id="RU361183"/>
    </source>
</evidence>
<dbReference type="Pfam" id="PF01400">
    <property type="entry name" value="Astacin"/>
    <property type="match status" value="1"/>
</dbReference>
<dbReference type="InterPro" id="IPR000859">
    <property type="entry name" value="CUB_dom"/>
</dbReference>
<evidence type="ECO:0000256" key="10">
    <source>
        <dbReference type="ARBA" id="ARBA00023157"/>
    </source>
</evidence>
<evidence type="ECO:0000256" key="16">
    <source>
        <dbReference type="SAM" id="Phobius"/>
    </source>
</evidence>
<dbReference type="STRING" id="53326.A0A016SC60"/>
<dbReference type="SUPFAM" id="SSF55486">
    <property type="entry name" value="Metalloproteases ('zincins'), catalytic domain"/>
    <property type="match status" value="1"/>
</dbReference>
<keyword evidence="20" id="KW-1185">Reference proteome</keyword>
<comment type="subcellular location">
    <subcellularLocation>
        <location evidence="1 12">Secreted</location>
    </subcellularLocation>
</comment>
<dbReference type="GO" id="GO:0006508">
    <property type="term" value="P:proteolysis"/>
    <property type="evidence" value="ECO:0007669"/>
    <property type="project" value="UniProtKB-KW"/>
</dbReference>
<feature type="binding site" evidence="14">
    <location>
        <position position="271"/>
    </location>
    <ligand>
        <name>Zn(2+)</name>
        <dbReference type="ChEBI" id="CHEBI:29105"/>
        <note>catalytic</note>
    </ligand>
</feature>
<keyword evidence="16" id="KW-0812">Transmembrane</keyword>
<evidence type="ECO:0000256" key="1">
    <source>
        <dbReference type="ARBA" id="ARBA00004613"/>
    </source>
</evidence>
<keyword evidence="2 12" id="KW-0964">Secreted</keyword>
<sequence>MRLLLIVLLLVACLDASITRSPSSSLWGSFSGNNNVMEKVKNATANGIRKVVFVATVYFCFLTVYIQILDRTGLKKIHDKFLRMKGKILKTLQLSPKMLESLNERLNKLRIIKIDKVNEQGDSISEINANVRSAEYLFQSDIALTKKQADEIAEQIEEEARGGNRTKRQALKDQRNMGMMWTEGVNYFFDPSASEKMRRAFVKGARAWERDTCINFKEDSNAEDSIRVFPEYGCWSYTGKLGGQQELSLGGGCETEGMAAHEIGHALGFFHTMGRHDRDNYITVDIQNVKSNWLDQFTMATPSTNENYGMEYDYGSIMHYGRTIGSINQKPTMIPFDTNYVETLGSPFISFIDLSMMNEHYGCKAKCNPQTSAKCSAGGFPHPRDCSRCICPSGYGGALCNERPAGCGAILNAKTEFQTLRDVIGEGGDTTEYFVKCHYWIQSPPGTRIEVKLESLTHGFAVDGCTYEGIEIKANHDHKLTGYRFCAPEDAGMVLRSQGSNLVPIITYTRTARTETVLQYRYLNH</sequence>
<evidence type="ECO:0000256" key="3">
    <source>
        <dbReference type="ARBA" id="ARBA00022536"/>
    </source>
</evidence>
<organism evidence="19 20">
    <name type="scientific">Ancylostoma ceylanicum</name>
    <dbReference type="NCBI Taxonomy" id="53326"/>
    <lineage>
        <taxon>Eukaryota</taxon>
        <taxon>Metazoa</taxon>
        <taxon>Ecdysozoa</taxon>
        <taxon>Nematoda</taxon>
        <taxon>Chromadorea</taxon>
        <taxon>Rhabditida</taxon>
        <taxon>Rhabditina</taxon>
        <taxon>Rhabditomorpha</taxon>
        <taxon>Strongyloidea</taxon>
        <taxon>Ancylostomatidae</taxon>
        <taxon>Ancylostomatinae</taxon>
        <taxon>Ancylostoma</taxon>
    </lineage>
</organism>
<evidence type="ECO:0000256" key="14">
    <source>
        <dbReference type="PROSITE-ProRule" id="PRU01211"/>
    </source>
</evidence>
<evidence type="ECO:0000313" key="19">
    <source>
        <dbReference type="EMBL" id="EYB88220.1"/>
    </source>
</evidence>
<dbReference type="GO" id="GO:0004222">
    <property type="term" value="F:metalloendopeptidase activity"/>
    <property type="evidence" value="ECO:0007669"/>
    <property type="project" value="UniProtKB-UniRule"/>
</dbReference>
<dbReference type="EMBL" id="JARK01001587">
    <property type="protein sequence ID" value="EYB88220.1"/>
    <property type="molecule type" value="Genomic_DNA"/>
</dbReference>
<comment type="cofactor">
    <cofactor evidence="14 15">
        <name>Zn(2+)</name>
        <dbReference type="ChEBI" id="CHEBI:29105"/>
    </cofactor>
    <text evidence="14 15">Binds 1 zinc ion per subunit.</text>
</comment>
<dbReference type="InterPro" id="IPR024079">
    <property type="entry name" value="MetalloPept_cat_dom_sf"/>
</dbReference>
<comment type="caution">
    <text evidence="19">The sequence shown here is derived from an EMBL/GenBank/DDBJ whole genome shotgun (WGS) entry which is preliminary data.</text>
</comment>
<dbReference type="Gene3D" id="3.40.390.10">
    <property type="entry name" value="Collagenase (Catalytic Domain)"/>
    <property type="match status" value="1"/>
</dbReference>
<gene>
    <name evidence="19" type="primary">Acey_s0251.g198</name>
    <name evidence="19" type="ORF">Y032_0251g198</name>
</gene>
<keyword evidence="3" id="KW-0245">EGF-like domain</keyword>
<evidence type="ECO:0000256" key="6">
    <source>
        <dbReference type="ARBA" id="ARBA00022729"/>
    </source>
</evidence>
<reference evidence="20" key="1">
    <citation type="journal article" date="2015" name="Nat. Genet.">
        <title>The genome and transcriptome of the zoonotic hookworm Ancylostoma ceylanicum identify infection-specific gene families.</title>
        <authorList>
            <person name="Schwarz E.M."/>
            <person name="Hu Y."/>
            <person name="Antoshechkin I."/>
            <person name="Miller M.M."/>
            <person name="Sternberg P.W."/>
            <person name="Aroian R.V."/>
        </authorList>
    </citation>
    <scope>NUCLEOTIDE SEQUENCE</scope>
    <source>
        <strain evidence="20">HY135</strain>
    </source>
</reference>
<dbReference type="PROSITE" id="PS01180">
    <property type="entry name" value="CUB"/>
    <property type="match status" value="1"/>
</dbReference>
<keyword evidence="9 14" id="KW-0482">Metalloprotease</keyword>
<evidence type="ECO:0000256" key="9">
    <source>
        <dbReference type="ARBA" id="ARBA00023049"/>
    </source>
</evidence>
<dbReference type="GO" id="GO:0008270">
    <property type="term" value="F:zinc ion binding"/>
    <property type="evidence" value="ECO:0007669"/>
    <property type="project" value="UniProtKB-UniRule"/>
</dbReference>
<dbReference type="GO" id="GO:0018996">
    <property type="term" value="P:molting cycle, collagen and cuticulin-based cuticle"/>
    <property type="evidence" value="ECO:0007669"/>
    <property type="project" value="InterPro"/>
</dbReference>
<dbReference type="SUPFAM" id="SSF49854">
    <property type="entry name" value="Spermadhesin, CUB domain"/>
    <property type="match status" value="1"/>
</dbReference>
<evidence type="ECO:0000256" key="4">
    <source>
        <dbReference type="ARBA" id="ARBA00022670"/>
    </source>
</evidence>
<dbReference type="PANTHER" id="PTHR10127">
    <property type="entry name" value="DISCOIDIN, CUB, EGF, LAMININ , AND ZINC METALLOPROTEASE DOMAIN CONTAINING"/>
    <property type="match status" value="1"/>
</dbReference>
<dbReference type="SMART" id="SM00235">
    <property type="entry name" value="ZnMc"/>
    <property type="match status" value="1"/>
</dbReference>
<dbReference type="InterPro" id="IPR034035">
    <property type="entry name" value="Astacin-like_dom"/>
</dbReference>
<dbReference type="PRINTS" id="PR00480">
    <property type="entry name" value="ASTACIN"/>
</dbReference>
<evidence type="ECO:0000256" key="5">
    <source>
        <dbReference type="ARBA" id="ARBA00022723"/>
    </source>
</evidence>
<evidence type="ECO:0000259" key="18">
    <source>
        <dbReference type="PROSITE" id="PS51864"/>
    </source>
</evidence>
<dbReference type="PANTHER" id="PTHR10127:SF793">
    <property type="entry name" value="ZINC METALLOPROTEINASE NAS-31"/>
    <property type="match status" value="1"/>
</dbReference>
<keyword evidence="8 14" id="KW-0862">Zinc</keyword>
<keyword evidence="16" id="KW-1133">Transmembrane helix</keyword>
<dbReference type="PIRSF" id="PIRSF036365">
    <property type="entry name" value="Astacin_nematoda"/>
    <property type="match status" value="1"/>
</dbReference>
<dbReference type="InterPro" id="IPR035914">
    <property type="entry name" value="Sperma_CUB_dom_sf"/>
</dbReference>
<keyword evidence="16" id="KW-0472">Membrane</keyword>
<evidence type="ECO:0000256" key="13">
    <source>
        <dbReference type="PROSITE-ProRule" id="PRU00059"/>
    </source>
</evidence>
<protein>
    <recommendedName>
        <fullName evidence="12">Zinc metalloproteinase</fullName>
    </recommendedName>
</protein>
<feature type="domain" description="Peptidase M12A" evidence="18">
    <location>
        <begin position="169"/>
        <end position="364"/>
    </location>
</feature>
<evidence type="ECO:0000256" key="11">
    <source>
        <dbReference type="ARBA" id="ARBA00023180"/>
    </source>
</evidence>
<keyword evidence="7 14" id="KW-0378">Hydrolase</keyword>
<dbReference type="InterPro" id="IPR001506">
    <property type="entry name" value="Peptidase_M12A"/>
</dbReference>
<feature type="chain" id="PRO_5005100923" description="Zinc metalloproteinase" evidence="12 15">
    <location>
        <begin position="17"/>
        <end position="525"/>
    </location>
</feature>
<evidence type="ECO:0000256" key="7">
    <source>
        <dbReference type="ARBA" id="ARBA00022801"/>
    </source>
</evidence>
<evidence type="ECO:0000256" key="12">
    <source>
        <dbReference type="PIRNR" id="PIRNR036365"/>
    </source>
</evidence>
<dbReference type="CDD" id="cd04280">
    <property type="entry name" value="ZnMc_astacin_like"/>
    <property type="match status" value="1"/>
</dbReference>
<feature type="transmembrane region" description="Helical" evidence="16">
    <location>
        <begin position="47"/>
        <end position="66"/>
    </location>
</feature>
<feature type="signal peptide" evidence="12 15">
    <location>
        <begin position="1"/>
        <end position="16"/>
    </location>
</feature>
<feature type="binding site" evidence="14">
    <location>
        <position position="265"/>
    </location>
    <ligand>
        <name>Zn(2+)</name>
        <dbReference type="ChEBI" id="CHEBI:29105"/>
        <note>catalytic</note>
    </ligand>
</feature>
<keyword evidence="4 14" id="KW-0645">Protease</keyword>
<evidence type="ECO:0000256" key="2">
    <source>
        <dbReference type="ARBA" id="ARBA00022525"/>
    </source>
</evidence>
<accession>A0A016SC60</accession>
<name>A0A016SC60_9BILA</name>
<feature type="active site" evidence="14">
    <location>
        <position position="262"/>
    </location>
</feature>